<feature type="repeat" description="PPR" evidence="2">
    <location>
        <begin position="256"/>
        <end position="290"/>
    </location>
</feature>
<dbReference type="Gene3D" id="1.25.40.10">
    <property type="entry name" value="Tetratricopeptide repeat domain"/>
    <property type="match status" value="4"/>
</dbReference>
<feature type="repeat" description="PPR" evidence="2">
    <location>
        <begin position="130"/>
        <end position="164"/>
    </location>
</feature>
<dbReference type="Pfam" id="PF13041">
    <property type="entry name" value="PPR_2"/>
    <property type="match status" value="3"/>
</dbReference>
<name>A0ABS8TQV5_DATST</name>
<dbReference type="Proteomes" id="UP000823775">
    <property type="component" value="Unassembled WGS sequence"/>
</dbReference>
<accession>A0ABS8TQV5</accession>
<dbReference type="InterPro" id="IPR046848">
    <property type="entry name" value="E_motif"/>
</dbReference>
<feature type="repeat" description="PPR" evidence="2">
    <location>
        <begin position="194"/>
        <end position="228"/>
    </location>
</feature>
<reference evidence="3 4" key="1">
    <citation type="journal article" date="2021" name="BMC Genomics">
        <title>Datura genome reveals duplications of psychoactive alkaloid biosynthetic genes and high mutation rate following tissue culture.</title>
        <authorList>
            <person name="Rajewski A."/>
            <person name="Carter-House D."/>
            <person name="Stajich J."/>
            <person name="Litt A."/>
        </authorList>
    </citation>
    <scope>NUCLEOTIDE SEQUENCE [LARGE SCALE GENOMIC DNA]</scope>
    <source>
        <strain evidence="3">AR-01</strain>
    </source>
</reference>
<organism evidence="3 4">
    <name type="scientific">Datura stramonium</name>
    <name type="common">Jimsonweed</name>
    <name type="synonym">Common thornapple</name>
    <dbReference type="NCBI Taxonomy" id="4076"/>
    <lineage>
        <taxon>Eukaryota</taxon>
        <taxon>Viridiplantae</taxon>
        <taxon>Streptophyta</taxon>
        <taxon>Embryophyta</taxon>
        <taxon>Tracheophyta</taxon>
        <taxon>Spermatophyta</taxon>
        <taxon>Magnoliopsida</taxon>
        <taxon>eudicotyledons</taxon>
        <taxon>Gunneridae</taxon>
        <taxon>Pentapetalae</taxon>
        <taxon>asterids</taxon>
        <taxon>lamiids</taxon>
        <taxon>Solanales</taxon>
        <taxon>Solanaceae</taxon>
        <taxon>Solanoideae</taxon>
        <taxon>Datureae</taxon>
        <taxon>Datura</taxon>
    </lineage>
</organism>
<dbReference type="InterPro" id="IPR011990">
    <property type="entry name" value="TPR-like_helical_dom_sf"/>
</dbReference>
<dbReference type="InterPro" id="IPR002885">
    <property type="entry name" value="PPR_rpt"/>
</dbReference>
<keyword evidence="4" id="KW-1185">Reference proteome</keyword>
<dbReference type="PANTHER" id="PTHR47926:SF484">
    <property type="entry name" value="PENTATRICOPEPTIDE REPEAT-CONTAINING PROTEIN"/>
    <property type="match status" value="1"/>
</dbReference>
<evidence type="ECO:0000256" key="2">
    <source>
        <dbReference type="PROSITE-ProRule" id="PRU00708"/>
    </source>
</evidence>
<dbReference type="PROSITE" id="PS51375">
    <property type="entry name" value="PPR"/>
    <property type="match status" value="5"/>
</dbReference>
<sequence>MFLTFNMKNNHQNCQIQSFGSSSLNSITNPLMNWSYSIKNCISQGKFKEALLIYMHNRVNGSLIAGAVPLVLKACATLSMLSLGKALHAESMKSGFDCNVMVGTALLDMYGKCGEIGSARKLFDYMPERNVITWNAMIGGYMKSGDTKTAFLLFENMSEKTIVTWNEMIDGYARNGDMVMARRFFNRVPDGLRNVVTWSVMVDGYASNGDTDAARELFEIMPTRNFYVWSSMISGYFKKGDVKSAKAIFDRMIMKNLVNWNSLICGYTQNGLCEEALEAFTKMQDEGFEPDEVTVVSVLSACAQLALLDVGKEVHEMIIRKGIELNQYVLNGLVDMYAKCADLSNARLIFEGMLVKNAAAWNSLISGFATHGHCAEAINYFERMDSLGVKPNDITFLSVLSACAHGGFVEEGLDIFFRMEKYSLTASIKHYGCLVDLLGRAGRLEEACDLIKGMPVTPNDTVLGALLGACRVHSDTGVVEILLKEVRKLSYGSNSSKDAHYLILSNIYAAAERWEKAERMRFALSNKGSQKTPGCSVVMLDGPETNFMQVLPD</sequence>
<evidence type="ECO:0000313" key="4">
    <source>
        <dbReference type="Proteomes" id="UP000823775"/>
    </source>
</evidence>
<dbReference type="Pfam" id="PF01535">
    <property type="entry name" value="PPR"/>
    <property type="match status" value="3"/>
</dbReference>
<dbReference type="Pfam" id="PF20431">
    <property type="entry name" value="E_motif"/>
    <property type="match status" value="1"/>
</dbReference>
<comment type="caution">
    <text evidence="3">The sequence shown here is derived from an EMBL/GenBank/DDBJ whole genome shotgun (WGS) entry which is preliminary data.</text>
</comment>
<protein>
    <recommendedName>
        <fullName evidence="5">Pentatricopeptide repeat-containing protein</fullName>
    </recommendedName>
</protein>
<dbReference type="EMBL" id="JACEIK010001897">
    <property type="protein sequence ID" value="MCD7472975.1"/>
    <property type="molecule type" value="Genomic_DNA"/>
</dbReference>
<dbReference type="NCBIfam" id="TIGR00756">
    <property type="entry name" value="PPR"/>
    <property type="match status" value="6"/>
</dbReference>
<dbReference type="InterPro" id="IPR046960">
    <property type="entry name" value="PPR_At4g14850-like_plant"/>
</dbReference>
<evidence type="ECO:0000256" key="1">
    <source>
        <dbReference type="ARBA" id="ARBA00022737"/>
    </source>
</evidence>
<evidence type="ECO:0000313" key="3">
    <source>
        <dbReference type="EMBL" id="MCD7472975.1"/>
    </source>
</evidence>
<keyword evidence="1" id="KW-0677">Repeat</keyword>
<evidence type="ECO:0008006" key="5">
    <source>
        <dbReference type="Google" id="ProtNLM"/>
    </source>
</evidence>
<gene>
    <name evidence="3" type="ORF">HAX54_014419</name>
</gene>
<proteinExistence type="predicted"/>
<dbReference type="SUPFAM" id="SSF81901">
    <property type="entry name" value="HCP-like"/>
    <property type="match status" value="1"/>
</dbReference>
<feature type="repeat" description="PPR" evidence="2">
    <location>
        <begin position="392"/>
        <end position="426"/>
    </location>
</feature>
<feature type="repeat" description="PPR" evidence="2">
    <location>
        <begin position="357"/>
        <end position="391"/>
    </location>
</feature>
<dbReference type="PANTHER" id="PTHR47926">
    <property type="entry name" value="PENTATRICOPEPTIDE REPEAT-CONTAINING PROTEIN"/>
    <property type="match status" value="1"/>
</dbReference>